<keyword evidence="6" id="KW-0249">Electron transport</keyword>
<keyword evidence="5 11" id="KW-0812">Transmembrane</keyword>
<protein>
    <submittedName>
        <fullName evidence="16">Ferric-chelate reductase 1</fullName>
    </submittedName>
</protein>
<dbReference type="Pfam" id="PF02014">
    <property type="entry name" value="Reeler"/>
    <property type="match status" value="1"/>
</dbReference>
<proteinExistence type="inferred from homology"/>
<evidence type="ECO:0000256" key="2">
    <source>
        <dbReference type="ARBA" id="ARBA00004141"/>
    </source>
</evidence>
<comment type="similarity">
    <text evidence="3">Belongs to the FRRS1 family.</text>
</comment>
<dbReference type="SMART" id="SM00665">
    <property type="entry name" value="B561"/>
    <property type="match status" value="1"/>
</dbReference>
<feature type="chain" id="PRO_5034605728" evidence="12">
    <location>
        <begin position="20"/>
        <end position="746"/>
    </location>
</feature>
<feature type="signal peptide" evidence="12">
    <location>
        <begin position="1"/>
        <end position="19"/>
    </location>
</feature>
<dbReference type="KEGG" id="cvn:111104565"/>
<keyword evidence="9 11" id="KW-0472">Membrane</keyword>
<evidence type="ECO:0000256" key="1">
    <source>
        <dbReference type="ARBA" id="ARBA00001970"/>
    </source>
</evidence>
<dbReference type="GO" id="GO:0016020">
    <property type="term" value="C:membrane"/>
    <property type="evidence" value="ECO:0007669"/>
    <property type="project" value="UniProtKB-SubCell"/>
</dbReference>
<evidence type="ECO:0000259" key="14">
    <source>
        <dbReference type="PROSITE" id="PS50939"/>
    </source>
</evidence>
<dbReference type="CDD" id="cd08760">
    <property type="entry name" value="Cyt_b561_FRRS1_like"/>
    <property type="match status" value="1"/>
</dbReference>
<dbReference type="GO" id="GO:1900449">
    <property type="term" value="P:regulation of glutamate receptor signaling pathway"/>
    <property type="evidence" value="ECO:0007669"/>
    <property type="project" value="InterPro"/>
</dbReference>
<dbReference type="GeneID" id="111104565"/>
<dbReference type="PROSITE" id="PS50836">
    <property type="entry name" value="DOMON"/>
    <property type="match status" value="2"/>
</dbReference>
<evidence type="ECO:0000256" key="3">
    <source>
        <dbReference type="ARBA" id="ARBA00009195"/>
    </source>
</evidence>
<organism evidence="15 16">
    <name type="scientific">Crassostrea virginica</name>
    <name type="common">Eastern oyster</name>
    <dbReference type="NCBI Taxonomy" id="6565"/>
    <lineage>
        <taxon>Eukaryota</taxon>
        <taxon>Metazoa</taxon>
        <taxon>Spiralia</taxon>
        <taxon>Lophotrochozoa</taxon>
        <taxon>Mollusca</taxon>
        <taxon>Bivalvia</taxon>
        <taxon>Autobranchia</taxon>
        <taxon>Pteriomorphia</taxon>
        <taxon>Ostreida</taxon>
        <taxon>Ostreoidea</taxon>
        <taxon>Ostreidae</taxon>
        <taxon>Crassostrea</taxon>
    </lineage>
</organism>
<keyword evidence="7 11" id="KW-1133">Transmembrane helix</keyword>
<keyword evidence="12" id="KW-0732">Signal</keyword>
<comment type="cofactor">
    <cofactor evidence="1">
        <name>heme b</name>
        <dbReference type="ChEBI" id="CHEBI:60344"/>
    </cofactor>
</comment>
<dbReference type="Gene3D" id="1.20.120.1770">
    <property type="match status" value="1"/>
</dbReference>
<dbReference type="GO" id="GO:0099072">
    <property type="term" value="P:regulation of postsynaptic membrane neurotransmitter receptor levels"/>
    <property type="evidence" value="ECO:0007669"/>
    <property type="project" value="TreeGrafter"/>
</dbReference>
<evidence type="ECO:0000256" key="4">
    <source>
        <dbReference type="ARBA" id="ARBA00022448"/>
    </source>
</evidence>
<evidence type="ECO:0000313" key="15">
    <source>
        <dbReference type="Proteomes" id="UP000694844"/>
    </source>
</evidence>
<name>A0A8B8AUD7_CRAVI</name>
<dbReference type="InterPro" id="IPR002861">
    <property type="entry name" value="Reeler_dom"/>
</dbReference>
<feature type="transmembrane region" description="Helical" evidence="11">
    <location>
        <begin position="662"/>
        <end position="680"/>
    </location>
</feature>
<keyword evidence="4" id="KW-0813">Transport</keyword>
<feature type="transmembrane region" description="Helical" evidence="11">
    <location>
        <begin position="596"/>
        <end position="616"/>
    </location>
</feature>
<gene>
    <name evidence="16" type="primary">LOC111104565</name>
</gene>
<dbReference type="InterPro" id="IPR005018">
    <property type="entry name" value="DOMON_domain"/>
</dbReference>
<keyword evidence="8" id="KW-0408">Iron</keyword>
<dbReference type="AlphaFoldDB" id="A0A8B8AUD7"/>
<feature type="domain" description="DOMON" evidence="13">
    <location>
        <begin position="181"/>
        <end position="305"/>
    </location>
</feature>
<dbReference type="CDD" id="cd08544">
    <property type="entry name" value="Reeler"/>
    <property type="match status" value="1"/>
</dbReference>
<sequence length="746" mass="80805">MSVSVTLVFLLVCLGPVLMFPTGAPSCTSPAPDSNADFSPAHGTTIDDQSLPYFVNATNSGKDWTVMIWGEDSYFKGFLLRAMPVNSSDTVKGSYIIIPQNTKNCSETDATHTTADVNHTALTFVWRQSDEMSGDVYFKATIVHSKSTNYKITTSVPPGIAPDPECGLMKGCLSDCNTGSCTYQITWKASGNLVRFEFQQLLGNGDIYQALGLSDDVLMGNDSVMVCMSSGGAALFQQGTNSPGPNSYYASLTNTNDVTTVEVSQADGVIHCVVERPVNSTDPKVYSLSEPLYALHAMGAVFQGGYIDKHTIATSTPTRVDFLSVTQPTTQPPASGISPDPECGESKGCQSSCSGGSCSYRISWQKRDDIVRFEMMEVMSGDSYQAIGFSSDDKMGDDSVMACKSSGGSASFELGFNSGKSYSPLPGLTGTGVTVIETSQNSGVVRCVVDRPVNSTNGQVYSLTRTWYLLRATGPVAGGALRTHSFKASSSAQVDFLSASLVTEKEADVLMVKLHGSFMMIAWVMFSSIGIITARFFKDGWEGKTIGGIKVWFQIHRTCMVSVFILTVAAFVIIFIDVGEYREVAVSDGRDYLKYHPILGIVVTALTVINPIMSLFRCGPDDKRRPLFNIAHFTVGTGAHILAAITVLFGMNIDRSNVSMDASYVMYAYMAAFVVIEIALELQRVCQKSLTSSNDVAVEMKSVGEKSEKSIQFERRPKIKKEMFLYLHMLLMASFCVAMVVILIIS</sequence>
<evidence type="ECO:0000256" key="6">
    <source>
        <dbReference type="ARBA" id="ARBA00022982"/>
    </source>
</evidence>
<dbReference type="PANTHER" id="PTHR46902:SF1">
    <property type="entry name" value="DOMON DOMAIN-CONTAINING PROTEIN FRRS1L"/>
    <property type="match status" value="1"/>
</dbReference>
<evidence type="ECO:0000313" key="16">
    <source>
        <dbReference type="RefSeq" id="XP_022294293.1"/>
    </source>
</evidence>
<evidence type="ECO:0000259" key="13">
    <source>
        <dbReference type="PROSITE" id="PS50836"/>
    </source>
</evidence>
<dbReference type="InterPro" id="IPR006593">
    <property type="entry name" value="Cyt_b561/ferric_Rdtase_TM"/>
</dbReference>
<dbReference type="PANTHER" id="PTHR46902">
    <property type="entry name" value="DOMON DOMAIN-CONTAINING PROTEIN FRRS1L"/>
    <property type="match status" value="1"/>
</dbReference>
<evidence type="ECO:0000256" key="8">
    <source>
        <dbReference type="ARBA" id="ARBA00023004"/>
    </source>
</evidence>
<reference evidence="16" key="1">
    <citation type="submission" date="2025-08" db="UniProtKB">
        <authorList>
            <consortium name="RefSeq"/>
        </authorList>
    </citation>
    <scope>IDENTIFICATION</scope>
    <source>
        <tissue evidence="16">Whole sample</tissue>
    </source>
</reference>
<feature type="transmembrane region" description="Helical" evidence="11">
    <location>
        <begin position="518"/>
        <end position="537"/>
    </location>
</feature>
<feature type="transmembrane region" description="Helical" evidence="11">
    <location>
        <begin position="558"/>
        <end position="576"/>
    </location>
</feature>
<dbReference type="Proteomes" id="UP000694844">
    <property type="component" value="Chromosome 7"/>
</dbReference>
<feature type="transmembrane region" description="Helical" evidence="11">
    <location>
        <begin position="724"/>
        <end position="745"/>
    </location>
</feature>
<evidence type="ECO:0000256" key="9">
    <source>
        <dbReference type="ARBA" id="ARBA00023136"/>
    </source>
</evidence>
<dbReference type="OrthoDB" id="2419613at2759"/>
<comment type="subcellular location">
    <subcellularLocation>
        <location evidence="2">Membrane</location>
        <topology evidence="2">Multi-pass membrane protein</topology>
    </subcellularLocation>
</comment>
<feature type="domain" description="DOMON" evidence="13">
    <location>
        <begin position="358"/>
        <end position="474"/>
    </location>
</feature>
<evidence type="ECO:0000256" key="11">
    <source>
        <dbReference type="SAM" id="Phobius"/>
    </source>
</evidence>
<accession>A0A8B8AUD7</accession>
<dbReference type="PROSITE" id="PS50939">
    <property type="entry name" value="CYTOCHROME_B561"/>
    <property type="match status" value="1"/>
</dbReference>
<evidence type="ECO:0000256" key="12">
    <source>
        <dbReference type="SAM" id="SignalP"/>
    </source>
</evidence>
<dbReference type="Gene3D" id="2.60.40.4060">
    <property type="entry name" value="Reeler domain"/>
    <property type="match status" value="1"/>
</dbReference>
<keyword evidence="10" id="KW-0325">Glycoprotein</keyword>
<evidence type="ECO:0000256" key="10">
    <source>
        <dbReference type="ARBA" id="ARBA00023180"/>
    </source>
</evidence>
<feature type="domain" description="Cytochrome b561" evidence="14">
    <location>
        <begin position="478"/>
        <end position="687"/>
    </location>
</feature>
<dbReference type="RefSeq" id="XP_022294293.1">
    <property type="nucleotide sequence ID" value="XM_022438585.1"/>
</dbReference>
<dbReference type="InterPro" id="IPR042789">
    <property type="entry name" value="FRRS1L"/>
</dbReference>
<keyword evidence="15" id="KW-1185">Reference proteome</keyword>
<evidence type="ECO:0000256" key="7">
    <source>
        <dbReference type="ARBA" id="ARBA00022989"/>
    </source>
</evidence>
<feature type="transmembrane region" description="Helical" evidence="11">
    <location>
        <begin position="628"/>
        <end position="650"/>
    </location>
</feature>
<dbReference type="InterPro" id="IPR042307">
    <property type="entry name" value="Reeler_sf"/>
</dbReference>
<dbReference type="Pfam" id="PF03351">
    <property type="entry name" value="DOMON"/>
    <property type="match status" value="2"/>
</dbReference>
<dbReference type="SMART" id="SM00664">
    <property type="entry name" value="DoH"/>
    <property type="match status" value="2"/>
</dbReference>
<evidence type="ECO:0000256" key="5">
    <source>
        <dbReference type="ARBA" id="ARBA00022692"/>
    </source>
</evidence>